<name>A0AAD3XKX9_NEPGR</name>
<evidence type="ECO:0008006" key="4">
    <source>
        <dbReference type="Google" id="ProtNLM"/>
    </source>
</evidence>
<keyword evidence="1" id="KW-0812">Transmembrane</keyword>
<keyword evidence="1" id="KW-1133">Transmembrane helix</keyword>
<keyword evidence="3" id="KW-1185">Reference proteome</keyword>
<evidence type="ECO:0000313" key="3">
    <source>
        <dbReference type="Proteomes" id="UP001279734"/>
    </source>
</evidence>
<organism evidence="2 3">
    <name type="scientific">Nepenthes gracilis</name>
    <name type="common">Slender pitcher plant</name>
    <dbReference type="NCBI Taxonomy" id="150966"/>
    <lineage>
        <taxon>Eukaryota</taxon>
        <taxon>Viridiplantae</taxon>
        <taxon>Streptophyta</taxon>
        <taxon>Embryophyta</taxon>
        <taxon>Tracheophyta</taxon>
        <taxon>Spermatophyta</taxon>
        <taxon>Magnoliopsida</taxon>
        <taxon>eudicotyledons</taxon>
        <taxon>Gunneridae</taxon>
        <taxon>Pentapetalae</taxon>
        <taxon>Caryophyllales</taxon>
        <taxon>Nepenthaceae</taxon>
        <taxon>Nepenthes</taxon>
    </lineage>
</organism>
<feature type="transmembrane region" description="Helical" evidence="1">
    <location>
        <begin position="16"/>
        <end position="37"/>
    </location>
</feature>
<protein>
    <recommendedName>
        <fullName evidence="4">Transmembrane protein</fullName>
    </recommendedName>
</protein>
<evidence type="ECO:0000313" key="2">
    <source>
        <dbReference type="EMBL" id="GMH08457.1"/>
    </source>
</evidence>
<accession>A0AAD3XKX9</accession>
<reference evidence="2" key="1">
    <citation type="submission" date="2023-05" db="EMBL/GenBank/DDBJ databases">
        <title>Nepenthes gracilis genome sequencing.</title>
        <authorList>
            <person name="Fukushima K."/>
        </authorList>
    </citation>
    <scope>NUCLEOTIDE SEQUENCE</scope>
    <source>
        <strain evidence="2">SING2019-196</strain>
    </source>
</reference>
<comment type="caution">
    <text evidence="2">The sequence shown here is derived from an EMBL/GenBank/DDBJ whole genome shotgun (WGS) entry which is preliminary data.</text>
</comment>
<proteinExistence type="predicted"/>
<sequence>MPDIRAMVIVAVRRPWSALVAEVLWLAAAVVMVVVFGDNCGNINMIMAVMAAAWWQCRAESNWVATVVMQT</sequence>
<evidence type="ECO:0000256" key="1">
    <source>
        <dbReference type="SAM" id="Phobius"/>
    </source>
</evidence>
<keyword evidence="1" id="KW-0472">Membrane</keyword>
<dbReference type="Proteomes" id="UP001279734">
    <property type="component" value="Unassembled WGS sequence"/>
</dbReference>
<dbReference type="EMBL" id="BSYO01000008">
    <property type="protein sequence ID" value="GMH08457.1"/>
    <property type="molecule type" value="Genomic_DNA"/>
</dbReference>
<gene>
    <name evidence="2" type="ORF">Nepgr_010297</name>
</gene>
<dbReference type="AlphaFoldDB" id="A0AAD3XKX9"/>